<dbReference type="PANTHER" id="PTHR23024:SF339">
    <property type="entry name" value="ALPHA_BETA HYDROLASE FOLD-3 DOMAIN-CONTAINING PROTEIN"/>
    <property type="match status" value="1"/>
</dbReference>
<evidence type="ECO:0000313" key="2">
    <source>
        <dbReference type="EMBL" id="TFK52320.1"/>
    </source>
</evidence>
<proteinExistence type="predicted"/>
<evidence type="ECO:0000259" key="1">
    <source>
        <dbReference type="Pfam" id="PF07859"/>
    </source>
</evidence>
<keyword evidence="3" id="KW-1185">Reference proteome</keyword>
<accession>A0A5C3N4J0</accession>
<dbReference type="SUPFAM" id="SSF53474">
    <property type="entry name" value="alpha/beta-Hydrolases"/>
    <property type="match status" value="1"/>
</dbReference>
<dbReference type="Pfam" id="PF07859">
    <property type="entry name" value="Abhydrolase_3"/>
    <property type="match status" value="1"/>
</dbReference>
<dbReference type="Gene3D" id="3.40.50.1820">
    <property type="entry name" value="alpha/beta hydrolase"/>
    <property type="match status" value="1"/>
</dbReference>
<protein>
    <submittedName>
        <fullName evidence="2">Alpha/beta-hydrolase</fullName>
    </submittedName>
</protein>
<sequence>MDPNADSSPDHFLLTLPYKMVQGKEILVDIYVPKSNPACRDRLASVVYFHGGGLTVGNRKAWIPFWLLRRMHPAGIVFISPDVRLIPPGTAHDILEDIIDLFKFLSTQANDLIVRLDPHTLAVVGTSGGSLCAYLAAMHASPKPKALLSMYGLGGNFFVSKTVSPPYHGPNACEAHVLTNTFGRTLYT</sequence>
<dbReference type="GO" id="GO:0016787">
    <property type="term" value="F:hydrolase activity"/>
    <property type="evidence" value="ECO:0007669"/>
    <property type="project" value="UniProtKB-KW"/>
</dbReference>
<dbReference type="OrthoDB" id="19653at2759"/>
<dbReference type="EMBL" id="ML213509">
    <property type="protein sequence ID" value="TFK52320.1"/>
    <property type="molecule type" value="Genomic_DNA"/>
</dbReference>
<dbReference type="InterPro" id="IPR013094">
    <property type="entry name" value="AB_hydrolase_3"/>
</dbReference>
<dbReference type="Proteomes" id="UP000305948">
    <property type="component" value="Unassembled WGS sequence"/>
</dbReference>
<reference evidence="2 3" key="1">
    <citation type="journal article" date="2019" name="Nat. Ecol. Evol.">
        <title>Megaphylogeny resolves global patterns of mushroom evolution.</title>
        <authorList>
            <person name="Varga T."/>
            <person name="Krizsan K."/>
            <person name="Foldi C."/>
            <person name="Dima B."/>
            <person name="Sanchez-Garcia M."/>
            <person name="Sanchez-Ramirez S."/>
            <person name="Szollosi G.J."/>
            <person name="Szarkandi J.G."/>
            <person name="Papp V."/>
            <person name="Albert L."/>
            <person name="Andreopoulos W."/>
            <person name="Angelini C."/>
            <person name="Antonin V."/>
            <person name="Barry K.W."/>
            <person name="Bougher N.L."/>
            <person name="Buchanan P."/>
            <person name="Buyck B."/>
            <person name="Bense V."/>
            <person name="Catcheside P."/>
            <person name="Chovatia M."/>
            <person name="Cooper J."/>
            <person name="Damon W."/>
            <person name="Desjardin D."/>
            <person name="Finy P."/>
            <person name="Geml J."/>
            <person name="Haridas S."/>
            <person name="Hughes K."/>
            <person name="Justo A."/>
            <person name="Karasinski D."/>
            <person name="Kautmanova I."/>
            <person name="Kiss B."/>
            <person name="Kocsube S."/>
            <person name="Kotiranta H."/>
            <person name="LaButti K.M."/>
            <person name="Lechner B.E."/>
            <person name="Liimatainen K."/>
            <person name="Lipzen A."/>
            <person name="Lukacs Z."/>
            <person name="Mihaltcheva S."/>
            <person name="Morgado L.N."/>
            <person name="Niskanen T."/>
            <person name="Noordeloos M.E."/>
            <person name="Ohm R.A."/>
            <person name="Ortiz-Santana B."/>
            <person name="Ovrebo C."/>
            <person name="Racz N."/>
            <person name="Riley R."/>
            <person name="Savchenko A."/>
            <person name="Shiryaev A."/>
            <person name="Soop K."/>
            <person name="Spirin V."/>
            <person name="Szebenyi C."/>
            <person name="Tomsovsky M."/>
            <person name="Tulloss R.E."/>
            <person name="Uehling J."/>
            <person name="Grigoriev I.V."/>
            <person name="Vagvolgyi C."/>
            <person name="Papp T."/>
            <person name="Martin F.M."/>
            <person name="Miettinen O."/>
            <person name="Hibbett D.S."/>
            <person name="Nagy L.G."/>
        </authorList>
    </citation>
    <scope>NUCLEOTIDE SEQUENCE [LARGE SCALE GENOMIC DNA]</scope>
    <source>
        <strain evidence="2 3">OMC1185</strain>
    </source>
</reference>
<organism evidence="2 3">
    <name type="scientific">Heliocybe sulcata</name>
    <dbReference type="NCBI Taxonomy" id="5364"/>
    <lineage>
        <taxon>Eukaryota</taxon>
        <taxon>Fungi</taxon>
        <taxon>Dikarya</taxon>
        <taxon>Basidiomycota</taxon>
        <taxon>Agaricomycotina</taxon>
        <taxon>Agaricomycetes</taxon>
        <taxon>Gloeophyllales</taxon>
        <taxon>Gloeophyllaceae</taxon>
        <taxon>Heliocybe</taxon>
    </lineage>
</organism>
<dbReference type="InterPro" id="IPR050466">
    <property type="entry name" value="Carboxylest/Gibb_receptor"/>
</dbReference>
<evidence type="ECO:0000313" key="3">
    <source>
        <dbReference type="Proteomes" id="UP000305948"/>
    </source>
</evidence>
<dbReference type="AlphaFoldDB" id="A0A5C3N4J0"/>
<keyword evidence="2" id="KW-0378">Hydrolase</keyword>
<dbReference type="STRING" id="5364.A0A5C3N4J0"/>
<dbReference type="InterPro" id="IPR029058">
    <property type="entry name" value="AB_hydrolase_fold"/>
</dbReference>
<name>A0A5C3N4J0_9AGAM</name>
<gene>
    <name evidence="2" type="ORF">OE88DRAFT_1387429</name>
</gene>
<feature type="domain" description="Alpha/beta hydrolase fold-3" evidence="1">
    <location>
        <begin position="46"/>
        <end position="168"/>
    </location>
</feature>
<dbReference type="PANTHER" id="PTHR23024">
    <property type="entry name" value="ARYLACETAMIDE DEACETYLASE"/>
    <property type="match status" value="1"/>
</dbReference>